<gene>
    <name evidence="9" type="ORF">DFO77_101268</name>
</gene>
<dbReference type="InterPro" id="IPR017871">
    <property type="entry name" value="ABC_transporter-like_CS"/>
</dbReference>
<accession>A0A368VE08</accession>
<keyword evidence="2" id="KW-0813">Transport</keyword>
<evidence type="ECO:0000313" key="10">
    <source>
        <dbReference type="Proteomes" id="UP000252733"/>
    </source>
</evidence>
<dbReference type="GO" id="GO:0016887">
    <property type="term" value="F:ATP hydrolysis activity"/>
    <property type="evidence" value="ECO:0007669"/>
    <property type="project" value="InterPro"/>
</dbReference>
<dbReference type="GO" id="GO:0006865">
    <property type="term" value="P:amino acid transport"/>
    <property type="evidence" value="ECO:0007669"/>
    <property type="project" value="UniProtKB-KW"/>
</dbReference>
<dbReference type="InterPro" id="IPR000644">
    <property type="entry name" value="CBS_dom"/>
</dbReference>
<evidence type="ECO:0000313" key="9">
    <source>
        <dbReference type="EMBL" id="RCW39497.1"/>
    </source>
</evidence>
<dbReference type="FunFam" id="3.40.50.300:FF:000201">
    <property type="entry name" value="Glycine betaine/L-proline ABC transporter ATP-binding protein"/>
    <property type="match status" value="1"/>
</dbReference>
<dbReference type="InterPro" id="IPR003593">
    <property type="entry name" value="AAA+_ATPase"/>
</dbReference>
<keyword evidence="10" id="KW-1185">Reference proteome</keyword>
<organism evidence="9 10">
    <name type="scientific">Marinilabilia salmonicolor</name>
    <dbReference type="NCBI Taxonomy" id="989"/>
    <lineage>
        <taxon>Bacteria</taxon>
        <taxon>Pseudomonadati</taxon>
        <taxon>Bacteroidota</taxon>
        <taxon>Bacteroidia</taxon>
        <taxon>Marinilabiliales</taxon>
        <taxon>Marinilabiliaceae</taxon>
        <taxon>Marinilabilia</taxon>
    </lineage>
</organism>
<dbReference type="PROSITE" id="PS00211">
    <property type="entry name" value="ABC_TRANSPORTER_1"/>
    <property type="match status" value="1"/>
</dbReference>
<proteinExistence type="inferred from homology"/>
<dbReference type="Gene3D" id="3.40.50.300">
    <property type="entry name" value="P-loop containing nucleotide triphosphate hydrolases"/>
    <property type="match status" value="1"/>
</dbReference>
<dbReference type="Pfam" id="PF00005">
    <property type="entry name" value="ABC_tran"/>
    <property type="match status" value="1"/>
</dbReference>
<keyword evidence="4 9" id="KW-0067">ATP-binding</keyword>
<dbReference type="PANTHER" id="PTHR43869">
    <property type="entry name" value="GLYCINE BETAINE/PROLINE BETAINE TRANSPORT SYSTEM ATP-BINDING PROTEIN PROV"/>
    <property type="match status" value="1"/>
</dbReference>
<dbReference type="InterPro" id="IPR046342">
    <property type="entry name" value="CBS_dom_sf"/>
</dbReference>
<evidence type="ECO:0000256" key="4">
    <source>
        <dbReference type="ARBA" id="ARBA00022840"/>
    </source>
</evidence>
<dbReference type="NCBIfam" id="TIGR01186">
    <property type="entry name" value="proV"/>
    <property type="match status" value="1"/>
</dbReference>
<dbReference type="GO" id="GO:0031460">
    <property type="term" value="P:glycine betaine transport"/>
    <property type="evidence" value="ECO:0007669"/>
    <property type="project" value="InterPro"/>
</dbReference>
<comment type="similarity">
    <text evidence="1">Belongs to the ABC transporter superfamily.</text>
</comment>
<keyword evidence="3" id="KW-0547">Nucleotide-binding</keyword>
<dbReference type="RefSeq" id="WP_114436176.1">
    <property type="nucleotide sequence ID" value="NZ_QPIZ01000001.1"/>
</dbReference>
<dbReference type="AlphaFoldDB" id="A0A368VE08"/>
<dbReference type="SUPFAM" id="SSF54631">
    <property type="entry name" value="CBS-domain pair"/>
    <property type="match status" value="1"/>
</dbReference>
<dbReference type="Proteomes" id="UP000252733">
    <property type="component" value="Unassembled WGS sequence"/>
</dbReference>
<name>A0A368VE08_9BACT</name>
<dbReference type="PROSITE" id="PS51371">
    <property type="entry name" value="CBS"/>
    <property type="match status" value="1"/>
</dbReference>
<dbReference type="CDD" id="cd03294">
    <property type="entry name" value="ABC_Pro_Gly_Betaine"/>
    <property type="match status" value="1"/>
</dbReference>
<evidence type="ECO:0000256" key="6">
    <source>
        <dbReference type="PROSITE-ProRule" id="PRU00703"/>
    </source>
</evidence>
<evidence type="ECO:0000256" key="3">
    <source>
        <dbReference type="ARBA" id="ARBA00022741"/>
    </source>
</evidence>
<sequence length="408" mass="45417">MSKIEVKDLYLIFGSKHKQALELVKEGMSKDKVLEKTKCTVAVKDANFSIEQGEIFVVMGLSGSGKSSLIRCFNRLNEPTAGSILLDGKDVIKMNDDQLRQLRRTEMSMVFQHFGLLPHRSVLANTAFGLEIQGVPEAESYEKAREMIKTVGLEGYEDMMTGELSGGMQQRVGLARALTTNPEILLMDEAFSALDPLIRTNMQDELIELQRKLKKTIVFITHDLDEALKLGDRIAILKDGKIVQIGTPEEILVNPADDYVRAFVENVDRSMIVTASSLMFKNTGKLILEKDGPSLALRRMREMGVNRLPVVDRENVFLGFVRDNDVVELKKKDDRDLKKILISDVMPKVAPDTPAADLLPLFIDKQLPLPVVDDDGKLLGVAVHSSVIAEVTGRDREEIIEIKNSGGL</sequence>
<dbReference type="Gene3D" id="3.10.580.10">
    <property type="entry name" value="CBS-domain"/>
    <property type="match status" value="1"/>
</dbReference>
<feature type="domain" description="ABC transporter" evidence="7">
    <location>
        <begin position="28"/>
        <end position="264"/>
    </location>
</feature>
<dbReference type="Pfam" id="PF00571">
    <property type="entry name" value="CBS"/>
    <property type="match status" value="2"/>
</dbReference>
<evidence type="ECO:0000256" key="5">
    <source>
        <dbReference type="ARBA" id="ARBA00022970"/>
    </source>
</evidence>
<evidence type="ECO:0000259" key="8">
    <source>
        <dbReference type="PROSITE" id="PS51371"/>
    </source>
</evidence>
<comment type="caution">
    <text evidence="9">The sequence shown here is derived from an EMBL/GenBank/DDBJ whole genome shotgun (WGS) entry which is preliminary data.</text>
</comment>
<dbReference type="InterPro" id="IPR003439">
    <property type="entry name" value="ABC_transporter-like_ATP-bd"/>
</dbReference>
<dbReference type="GO" id="GO:0016020">
    <property type="term" value="C:membrane"/>
    <property type="evidence" value="ECO:0007669"/>
    <property type="project" value="InterPro"/>
</dbReference>
<feature type="domain" description="CBS" evidence="8">
    <location>
        <begin position="279"/>
        <end position="337"/>
    </location>
</feature>
<dbReference type="PANTHER" id="PTHR43869:SF1">
    <property type="entry name" value="GLYCINE BETAINE_PROLINE BETAINE TRANSPORT SYSTEM ATP-BINDING PROTEIN PROV"/>
    <property type="match status" value="1"/>
</dbReference>
<dbReference type="EMBL" id="QPIZ01000001">
    <property type="protein sequence ID" value="RCW39497.1"/>
    <property type="molecule type" value="Genomic_DNA"/>
</dbReference>
<evidence type="ECO:0000256" key="1">
    <source>
        <dbReference type="ARBA" id="ARBA00005417"/>
    </source>
</evidence>
<dbReference type="GO" id="GO:0005524">
    <property type="term" value="F:ATP binding"/>
    <property type="evidence" value="ECO:0007669"/>
    <property type="project" value="UniProtKB-KW"/>
</dbReference>
<evidence type="ECO:0000259" key="7">
    <source>
        <dbReference type="PROSITE" id="PS50893"/>
    </source>
</evidence>
<evidence type="ECO:0000256" key="2">
    <source>
        <dbReference type="ARBA" id="ARBA00022448"/>
    </source>
</evidence>
<dbReference type="GO" id="GO:0006970">
    <property type="term" value="P:response to osmotic stress"/>
    <property type="evidence" value="ECO:0007669"/>
    <property type="project" value="UniProtKB-ARBA"/>
</dbReference>
<dbReference type="InterPro" id="IPR027417">
    <property type="entry name" value="P-loop_NTPase"/>
</dbReference>
<protein>
    <submittedName>
        <fullName evidence="9">Glycine betaine/proline transport system ATP-binding protein</fullName>
    </submittedName>
</protein>
<dbReference type="SMART" id="SM00382">
    <property type="entry name" value="AAA"/>
    <property type="match status" value="1"/>
</dbReference>
<dbReference type="InterPro" id="IPR051921">
    <property type="entry name" value="ABC_osmolyte_uptake_ATP-bind"/>
</dbReference>
<reference evidence="9 10" key="1">
    <citation type="submission" date="2018-07" db="EMBL/GenBank/DDBJ databases">
        <title>Freshwater and sediment microbial communities from various areas in North America, analyzing microbe dynamics in response to fracking.</title>
        <authorList>
            <person name="Lamendella R."/>
        </authorList>
    </citation>
    <scope>NUCLEOTIDE SEQUENCE [LARGE SCALE GENOMIC DNA]</scope>
    <source>
        <strain evidence="9 10">160A</strain>
    </source>
</reference>
<dbReference type="PROSITE" id="PS50893">
    <property type="entry name" value="ABC_TRANSPORTER_2"/>
    <property type="match status" value="1"/>
</dbReference>
<dbReference type="SUPFAM" id="SSF52540">
    <property type="entry name" value="P-loop containing nucleoside triphosphate hydrolases"/>
    <property type="match status" value="1"/>
</dbReference>
<dbReference type="InterPro" id="IPR005892">
    <property type="entry name" value="Gly-betaine_transp_ATP-bd"/>
</dbReference>
<keyword evidence="6" id="KW-0129">CBS domain</keyword>
<keyword evidence="5" id="KW-0029">Amino-acid transport</keyword>